<feature type="binding site" description="M1 metal binding site" evidence="13">
    <location>
        <position position="168"/>
    </location>
    <ligand>
        <name>Zn(2+)</name>
        <dbReference type="ChEBI" id="CHEBI:29105"/>
    </ligand>
</feature>
<keyword evidence="4 13" id="KW-1003">Cell membrane</keyword>
<evidence type="ECO:0000256" key="13">
    <source>
        <dbReference type="HAMAP-Rule" id="MF_00548"/>
    </source>
</evidence>
<evidence type="ECO:0000256" key="2">
    <source>
        <dbReference type="ARBA" id="ARBA00009703"/>
    </source>
</evidence>
<evidence type="ECO:0000256" key="12">
    <source>
        <dbReference type="ARBA" id="ARBA00023136"/>
    </source>
</evidence>
<feature type="transmembrane region" description="Helical" evidence="13">
    <location>
        <begin position="215"/>
        <end position="237"/>
    </location>
</feature>
<gene>
    <name evidence="13 14" type="primary">zupT</name>
    <name evidence="14" type="ORF">E4582_09630</name>
</gene>
<feature type="transmembrane region" description="Helical" evidence="13">
    <location>
        <begin position="6"/>
        <end position="31"/>
    </location>
</feature>
<sequence>MLDIQLSNVLIALAVTTAAGLATGIGGLLVFTTRAPNARLLAFGLAFAGGAMVFVSLSEILNKSILSFSRAYGDDLGFTCAILAFLAGLLIIMAIDHLVPNPHESLEADDPFFREHNREYIKRVGLLTAIAITAHNFPEGLATFFATVGDPAVGLPLALAIAIHNIPEGIAIAVPVYYATNNKSLAFLASLLSGMAEPVGAIIGYALLAPVMSEAVFGGVFGVIAGIMVFLALDELLPAAKRYAKGHETVYGLVAGMSALALSLVLFKWGTSP</sequence>
<protein>
    <recommendedName>
        <fullName evidence="13">Zinc transporter ZupT</fullName>
    </recommendedName>
</protein>
<dbReference type="AlphaFoldDB" id="A0A4Z1R5S5"/>
<dbReference type="PANTHER" id="PTHR11040">
    <property type="entry name" value="ZINC/IRON TRANSPORTER"/>
    <property type="match status" value="1"/>
</dbReference>
<evidence type="ECO:0000256" key="9">
    <source>
        <dbReference type="ARBA" id="ARBA00022989"/>
    </source>
</evidence>
<evidence type="ECO:0000313" key="15">
    <source>
        <dbReference type="Proteomes" id="UP000298681"/>
    </source>
</evidence>
<dbReference type="NCBIfam" id="NF003243">
    <property type="entry name" value="PRK04201.1"/>
    <property type="match status" value="1"/>
</dbReference>
<name>A0A4Z1R5S5_9GAMM</name>
<comment type="catalytic activity">
    <reaction evidence="13">
        <text>Zn(2+)(in) = Zn(2+)(out)</text>
        <dbReference type="Rhea" id="RHEA:29351"/>
        <dbReference type="ChEBI" id="CHEBI:29105"/>
    </reaction>
</comment>
<dbReference type="EMBL" id="SPUH01000001">
    <property type="protein sequence ID" value="TKS54994.1"/>
    <property type="molecule type" value="Genomic_DNA"/>
</dbReference>
<feature type="binding site" description="M2 metal binding site" evidence="13">
    <location>
        <position position="136"/>
    </location>
    <ligand>
        <name>Fe(2+)</name>
        <dbReference type="ChEBI" id="CHEBI:29033"/>
    </ligand>
</feature>
<dbReference type="GO" id="GO:0046872">
    <property type="term" value="F:metal ion binding"/>
    <property type="evidence" value="ECO:0007669"/>
    <property type="project" value="UniProtKB-KW"/>
</dbReference>
<comment type="similarity">
    <text evidence="2 13">Belongs to the ZIP transporter (TC 2.A.5) family. ZupT subfamily.</text>
</comment>
<keyword evidence="10" id="KW-0408">Iron</keyword>
<keyword evidence="9 13" id="KW-1133">Transmembrane helix</keyword>
<evidence type="ECO:0000256" key="5">
    <source>
        <dbReference type="ARBA" id="ARBA00022692"/>
    </source>
</evidence>
<evidence type="ECO:0000256" key="3">
    <source>
        <dbReference type="ARBA" id="ARBA00022448"/>
    </source>
</evidence>
<evidence type="ECO:0000256" key="7">
    <source>
        <dbReference type="ARBA" id="ARBA00022833"/>
    </source>
</evidence>
<feature type="transmembrane region" description="Helical" evidence="13">
    <location>
        <begin position="76"/>
        <end position="99"/>
    </location>
</feature>
<evidence type="ECO:0000256" key="8">
    <source>
        <dbReference type="ARBA" id="ARBA00022906"/>
    </source>
</evidence>
<feature type="transmembrane region" description="Helical" evidence="13">
    <location>
        <begin position="249"/>
        <end position="267"/>
    </location>
</feature>
<keyword evidence="7 13" id="KW-0862">Zinc</keyword>
<feature type="binding site" description="M2 metal binding site" evidence="13">
    <location>
        <position position="139"/>
    </location>
    <ligand>
        <name>Fe(2+)</name>
        <dbReference type="ChEBI" id="CHEBI:29033"/>
    </ligand>
</feature>
<keyword evidence="15" id="KW-1185">Reference proteome</keyword>
<comment type="caution">
    <text evidence="14">The sequence shown here is derived from an EMBL/GenBank/DDBJ whole genome shotgun (WGS) entry which is preliminary data.</text>
</comment>
<keyword evidence="12 13" id="KW-0472">Membrane</keyword>
<dbReference type="PANTHER" id="PTHR11040:SF205">
    <property type="entry name" value="ZINC TRANSPORTER ZUPT"/>
    <property type="match status" value="1"/>
</dbReference>
<dbReference type="Proteomes" id="UP000298681">
    <property type="component" value="Unassembled WGS sequence"/>
</dbReference>
<dbReference type="InterPro" id="IPR023498">
    <property type="entry name" value="Zn_transptr_ZupT"/>
</dbReference>
<keyword evidence="11 13" id="KW-0406">Ion transport</keyword>
<keyword evidence="5 13" id="KW-0812">Transmembrane</keyword>
<keyword evidence="8 13" id="KW-0864">Zinc transport</keyword>
<evidence type="ECO:0000256" key="11">
    <source>
        <dbReference type="ARBA" id="ARBA00023065"/>
    </source>
</evidence>
<comment type="function">
    <text evidence="13">Mediates zinc uptake. May also transport other divalent cations.</text>
</comment>
<evidence type="ECO:0000256" key="10">
    <source>
        <dbReference type="ARBA" id="ARBA00023004"/>
    </source>
</evidence>
<feature type="binding site" description="M1 metal binding site" evidence="13">
    <location>
        <position position="139"/>
    </location>
    <ligand>
        <name>Zn(2+)</name>
        <dbReference type="ChEBI" id="CHEBI:29105"/>
    </ligand>
</feature>
<dbReference type="Pfam" id="PF02535">
    <property type="entry name" value="Zip"/>
    <property type="match status" value="1"/>
</dbReference>
<comment type="subcellular location">
    <subcellularLocation>
        <location evidence="1 13">Cell membrane</location>
        <topology evidence="1 13">Multi-pass membrane protein</topology>
    </subcellularLocation>
</comment>
<keyword evidence="6" id="KW-0479">Metal-binding</keyword>
<evidence type="ECO:0000256" key="6">
    <source>
        <dbReference type="ARBA" id="ARBA00022723"/>
    </source>
</evidence>
<feature type="transmembrane region" description="Helical" evidence="13">
    <location>
        <begin position="185"/>
        <end position="209"/>
    </location>
</feature>
<feature type="binding site" description="M1 metal binding site" evidence="13">
    <location>
        <position position="164"/>
    </location>
    <ligand>
        <name>Zn(2+)</name>
        <dbReference type="ChEBI" id="CHEBI:29105"/>
    </ligand>
</feature>
<evidence type="ECO:0000313" key="14">
    <source>
        <dbReference type="EMBL" id="TKS54994.1"/>
    </source>
</evidence>
<dbReference type="HAMAP" id="MF_00548">
    <property type="entry name" value="ZupT"/>
    <property type="match status" value="1"/>
</dbReference>
<dbReference type="GO" id="GO:0005886">
    <property type="term" value="C:plasma membrane"/>
    <property type="evidence" value="ECO:0007669"/>
    <property type="project" value="UniProtKB-SubCell"/>
</dbReference>
<keyword evidence="3 13" id="KW-0813">Transport</keyword>
<evidence type="ECO:0000256" key="4">
    <source>
        <dbReference type="ARBA" id="ARBA00022475"/>
    </source>
</evidence>
<dbReference type="RefSeq" id="WP_134674350.1">
    <property type="nucleotide sequence ID" value="NZ_SPUH01000001.1"/>
</dbReference>
<dbReference type="InterPro" id="IPR003689">
    <property type="entry name" value="ZIP"/>
</dbReference>
<feature type="binding site" description="M2 metal binding site" evidence="13">
    <location>
        <position position="168"/>
    </location>
    <ligand>
        <name>Fe(2+)</name>
        <dbReference type="ChEBI" id="CHEBI:29033"/>
    </ligand>
</feature>
<evidence type="ECO:0000256" key="1">
    <source>
        <dbReference type="ARBA" id="ARBA00004651"/>
    </source>
</evidence>
<reference evidence="14 15" key="1">
    <citation type="submission" date="2019-01" db="EMBL/GenBank/DDBJ databases">
        <authorList>
            <person name="Zhang S."/>
        </authorList>
    </citation>
    <scope>NUCLEOTIDE SEQUENCE [LARGE SCALE GENOMIC DNA]</scope>
    <source>
        <strain evidence="14 15">1626</strain>
    </source>
</reference>
<feature type="transmembrane region" description="Helical" evidence="13">
    <location>
        <begin position="38"/>
        <end position="56"/>
    </location>
</feature>
<organism evidence="14 15">
    <name type="scientific">Luteimonas yindakuii</name>
    <dbReference type="NCBI Taxonomy" id="2565782"/>
    <lineage>
        <taxon>Bacteria</taxon>
        <taxon>Pseudomonadati</taxon>
        <taxon>Pseudomonadota</taxon>
        <taxon>Gammaproteobacteria</taxon>
        <taxon>Lysobacterales</taxon>
        <taxon>Lysobacteraceae</taxon>
        <taxon>Luteimonas</taxon>
    </lineage>
</organism>
<accession>A0A4Z1R5S5</accession>
<feature type="binding site" description="M2 metal binding site" evidence="13">
    <location>
        <position position="165"/>
    </location>
    <ligand>
        <name>Fe(2+)</name>
        <dbReference type="ChEBI" id="CHEBI:29033"/>
    </ligand>
</feature>
<feature type="transmembrane region" description="Helical" evidence="13">
    <location>
        <begin position="120"/>
        <end position="137"/>
    </location>
</feature>
<proteinExistence type="inferred from homology"/>
<feature type="transmembrane region" description="Helical" evidence="13">
    <location>
        <begin position="157"/>
        <end position="178"/>
    </location>
</feature>
<dbReference type="GO" id="GO:0005385">
    <property type="term" value="F:zinc ion transmembrane transporter activity"/>
    <property type="evidence" value="ECO:0007669"/>
    <property type="project" value="UniProtKB-UniRule"/>
</dbReference>
<feature type="binding site" description="M2 metal binding site" evidence="13">
    <location>
        <position position="197"/>
    </location>
    <ligand>
        <name>Fe(2+)</name>
        <dbReference type="ChEBI" id="CHEBI:29033"/>
    </ligand>
</feature>